<evidence type="ECO:0000256" key="5">
    <source>
        <dbReference type="ARBA" id="ARBA00023242"/>
    </source>
</evidence>
<dbReference type="Gene3D" id="3.40.50.10190">
    <property type="entry name" value="BRCT domain"/>
    <property type="match status" value="2"/>
</dbReference>
<evidence type="ECO:0000259" key="7">
    <source>
        <dbReference type="PROSITE" id="PS50172"/>
    </source>
</evidence>
<feature type="non-terminal residue" evidence="8">
    <location>
        <position position="1"/>
    </location>
</feature>
<keyword evidence="9" id="KW-1185">Reference proteome</keyword>
<feature type="region of interest" description="Disordered" evidence="6">
    <location>
        <begin position="523"/>
        <end position="583"/>
    </location>
</feature>
<dbReference type="SMART" id="SM00292">
    <property type="entry name" value="BRCT"/>
    <property type="match status" value="2"/>
</dbReference>
<feature type="compositionally biased region" description="Basic and acidic residues" evidence="6">
    <location>
        <begin position="483"/>
        <end position="495"/>
    </location>
</feature>
<protein>
    <recommendedName>
        <fullName evidence="7">BRCT domain-containing protein</fullName>
    </recommendedName>
</protein>
<feature type="compositionally biased region" description="Polar residues" evidence="6">
    <location>
        <begin position="558"/>
        <end position="574"/>
    </location>
</feature>
<dbReference type="SUPFAM" id="SSF52113">
    <property type="entry name" value="BRCT domain"/>
    <property type="match status" value="2"/>
</dbReference>
<dbReference type="PROSITE" id="PS50172">
    <property type="entry name" value="BRCT"/>
    <property type="match status" value="2"/>
</dbReference>
<feature type="region of interest" description="Disordered" evidence="6">
    <location>
        <begin position="413"/>
        <end position="505"/>
    </location>
</feature>
<comment type="subcellular location">
    <subcellularLocation>
        <location evidence="1">Nucleus</location>
    </subcellularLocation>
</comment>
<sequence>AFPASNLLKSSSFSKWRGEKGGTKQEVIDFSFEEPVEVNRLDIGNNGSAFIEVLVRRAASAIDPTVFLPCSSFMSPVEAKNETNLTRVRMFSSDQFLSAVSSQKWDVFRFVCTQPFNKTLPYGISFISFHTPSPKNQAQTAPDNAPNFSTTSVALKNEDEDSLVLRPGALFQASKAALRGEISTPVTASRPLSVAEKLVAARHSTSLGVSTTDAPTTSITTDAPASSALHVSVNRMDPLRNVNPSNAGLKASKTTHSRSPRARGENSSLTPTGTPHVPNGSKSSSSNPMLKASYPSTSPSQYPQSSPSSSHPLSDVIFSLSGYQNPLRNEVRKKALDLGATFRQNWSTDCTHLICAFPNTPKFKEAKNKGIIVSDKWIQQCHLTKSKVNWRPYRVGHAPSPVGLDIAIPSTTSKADISNDENSPISSPGSGSNRNSLKKKVKGDNDDEDWHPDKASSTDSDEDDEGDPSDEFEPADSEEEEEEKKKKGKEGDLQKIRKISKRRDNNSVISKRSVESIEHFKESKRFKSTEAGSASPSTINVISTGRSVSEGLKPVQRKGTSATDDNAPRSSLNANPEDEDTDDEIQRVLSPSIGINRDDSSSLIDCGVSEGDANANKLIESMSNLPNVFDEKHFFVHAKDIPEDKERLIRRLIVAFSGNLHPYMHPDVQFVVTCSPWNKDFDSALNDNASLVFVRPDWIFACDQQAKWVPFQKYLVVG</sequence>
<dbReference type="GO" id="GO:0000012">
    <property type="term" value="P:single strand break repair"/>
    <property type="evidence" value="ECO:0007669"/>
    <property type="project" value="InterPro"/>
</dbReference>
<feature type="compositionally biased region" description="Low complexity" evidence="6">
    <location>
        <begin position="293"/>
        <end position="313"/>
    </location>
</feature>
<proteinExistence type="predicted"/>
<evidence type="ECO:0000256" key="2">
    <source>
        <dbReference type="ARBA" id="ARBA00022737"/>
    </source>
</evidence>
<dbReference type="InterPro" id="IPR045080">
    <property type="entry name" value="BRCT_XRCC1_rpt1"/>
</dbReference>
<feature type="domain" description="BRCT" evidence="7">
    <location>
        <begin position="624"/>
        <end position="716"/>
    </location>
</feature>
<keyword evidence="4" id="KW-0234">DNA repair</keyword>
<dbReference type="InterPro" id="IPR001357">
    <property type="entry name" value="BRCT_dom"/>
</dbReference>
<dbReference type="Proteomes" id="UP000822476">
    <property type="component" value="Unassembled WGS sequence"/>
</dbReference>
<accession>A0A8S9ZCH6</accession>
<evidence type="ECO:0000256" key="3">
    <source>
        <dbReference type="ARBA" id="ARBA00022763"/>
    </source>
</evidence>
<evidence type="ECO:0000313" key="9">
    <source>
        <dbReference type="Proteomes" id="UP000822476"/>
    </source>
</evidence>
<dbReference type="FunFam" id="2.60.120.260:FF:000025">
    <property type="entry name" value="DNA repair protein XRCC1 isoform X1"/>
    <property type="match status" value="1"/>
</dbReference>
<dbReference type="PANTHER" id="PTHR11370">
    <property type="entry name" value="DNA-REPAIR PROTEIN XRCC1"/>
    <property type="match status" value="1"/>
</dbReference>
<dbReference type="Pfam" id="PF00533">
    <property type="entry name" value="BRCT"/>
    <property type="match status" value="1"/>
</dbReference>
<feature type="compositionally biased region" description="Polar residues" evidence="6">
    <location>
        <begin position="530"/>
        <end position="547"/>
    </location>
</feature>
<dbReference type="OrthoDB" id="25840at2759"/>
<feature type="domain" description="BRCT" evidence="7">
    <location>
        <begin position="308"/>
        <end position="395"/>
    </location>
</feature>
<comment type="caution">
    <text evidence="8">The sequence shown here is derived from an EMBL/GenBank/DDBJ whole genome shotgun (WGS) entry which is preliminary data.</text>
</comment>
<reference evidence="8" key="1">
    <citation type="submission" date="2019-07" db="EMBL/GenBank/DDBJ databases">
        <title>Annotation for the trematode Paragonimus miyazaki's.</title>
        <authorList>
            <person name="Choi Y.-J."/>
        </authorList>
    </citation>
    <scope>NUCLEOTIDE SEQUENCE</scope>
    <source>
        <strain evidence="8">Japan</strain>
    </source>
</reference>
<dbReference type="GO" id="GO:0003684">
    <property type="term" value="F:damaged DNA binding"/>
    <property type="evidence" value="ECO:0007669"/>
    <property type="project" value="InterPro"/>
</dbReference>
<feature type="compositionally biased region" description="Acidic residues" evidence="6">
    <location>
        <begin position="459"/>
        <end position="482"/>
    </location>
</feature>
<dbReference type="EMBL" id="JTDE01000226">
    <property type="protein sequence ID" value="KAF7261907.1"/>
    <property type="molecule type" value="Genomic_DNA"/>
</dbReference>
<evidence type="ECO:0000313" key="8">
    <source>
        <dbReference type="EMBL" id="KAF7261907.1"/>
    </source>
</evidence>
<keyword evidence="3" id="KW-0227">DNA damage</keyword>
<dbReference type="InterPro" id="IPR036420">
    <property type="entry name" value="BRCT_dom_sf"/>
</dbReference>
<dbReference type="GO" id="GO:0006303">
    <property type="term" value="P:double-strand break repair via nonhomologous end joining"/>
    <property type="evidence" value="ECO:0007669"/>
    <property type="project" value="InterPro"/>
</dbReference>
<feature type="compositionally biased region" description="Low complexity" evidence="6">
    <location>
        <begin position="422"/>
        <end position="435"/>
    </location>
</feature>
<feature type="region of interest" description="Disordered" evidence="6">
    <location>
        <begin position="237"/>
        <end position="313"/>
    </location>
</feature>
<dbReference type="PANTHER" id="PTHR11370:SF5">
    <property type="entry name" value="DNA REPAIR PROTEIN XRCC1"/>
    <property type="match status" value="1"/>
</dbReference>
<evidence type="ECO:0000256" key="6">
    <source>
        <dbReference type="SAM" id="MobiDB-lite"/>
    </source>
</evidence>
<dbReference type="Pfam" id="PF01834">
    <property type="entry name" value="XRCC1_N"/>
    <property type="match status" value="1"/>
</dbReference>
<dbReference type="InterPro" id="IPR008979">
    <property type="entry name" value="Galactose-bd-like_sf"/>
</dbReference>
<evidence type="ECO:0000256" key="4">
    <source>
        <dbReference type="ARBA" id="ARBA00023204"/>
    </source>
</evidence>
<dbReference type="SUPFAM" id="SSF49785">
    <property type="entry name" value="Galactose-binding domain-like"/>
    <property type="match status" value="1"/>
</dbReference>
<dbReference type="GO" id="GO:0005634">
    <property type="term" value="C:nucleus"/>
    <property type="evidence" value="ECO:0007669"/>
    <property type="project" value="UniProtKB-SubCell"/>
</dbReference>
<organism evidence="8 9">
    <name type="scientific">Paragonimus skrjabini miyazakii</name>
    <dbReference type="NCBI Taxonomy" id="59628"/>
    <lineage>
        <taxon>Eukaryota</taxon>
        <taxon>Metazoa</taxon>
        <taxon>Spiralia</taxon>
        <taxon>Lophotrochozoa</taxon>
        <taxon>Platyhelminthes</taxon>
        <taxon>Trematoda</taxon>
        <taxon>Digenea</taxon>
        <taxon>Plagiorchiida</taxon>
        <taxon>Troglotremata</taxon>
        <taxon>Troglotrematidae</taxon>
        <taxon>Paragonimus</taxon>
    </lineage>
</organism>
<evidence type="ECO:0000256" key="1">
    <source>
        <dbReference type="ARBA" id="ARBA00004123"/>
    </source>
</evidence>
<name>A0A8S9ZCH6_9TREM</name>
<dbReference type="Pfam" id="PF16589">
    <property type="entry name" value="BRCT_2"/>
    <property type="match status" value="1"/>
</dbReference>
<keyword evidence="2" id="KW-0677">Repeat</keyword>
<dbReference type="InterPro" id="IPR002706">
    <property type="entry name" value="Xrcc1_N"/>
</dbReference>
<dbReference type="CDD" id="cd17725">
    <property type="entry name" value="BRCT_XRCC1_rpt1"/>
    <property type="match status" value="1"/>
</dbReference>
<keyword evidence="5" id="KW-0539">Nucleus</keyword>
<dbReference type="GO" id="GO:0006284">
    <property type="term" value="P:base-excision repair"/>
    <property type="evidence" value="ECO:0007669"/>
    <property type="project" value="InterPro"/>
</dbReference>
<dbReference type="Gene3D" id="2.60.120.260">
    <property type="entry name" value="Galactose-binding domain-like"/>
    <property type="match status" value="1"/>
</dbReference>
<dbReference type="AlphaFoldDB" id="A0A8S9ZCH6"/>
<gene>
    <name evidence="8" type="ORF">EG68_00875</name>
</gene>